<accession>A0ABR8KR40</accession>
<sequence>MSIAGRQLSANVEAPAALASLARIEENRSTDAMWPILLSENGLIAAAGTYTQEDDLEAAARQANSIIAKRKESADAKAVHRMNIAQLQKAGGALLDTLPPDLFFPAGDEPREMLRTVEMAGGQSGRFLVRYTAKRAPDKAWLSSARRTIITAIGDDERESSESWSMSAF</sequence>
<organism evidence="1 2">
    <name type="scientific">Erythrobacter rubeus</name>
    <dbReference type="NCBI Taxonomy" id="2760803"/>
    <lineage>
        <taxon>Bacteria</taxon>
        <taxon>Pseudomonadati</taxon>
        <taxon>Pseudomonadota</taxon>
        <taxon>Alphaproteobacteria</taxon>
        <taxon>Sphingomonadales</taxon>
        <taxon>Erythrobacteraceae</taxon>
        <taxon>Erythrobacter/Porphyrobacter group</taxon>
        <taxon>Erythrobacter</taxon>
    </lineage>
</organism>
<gene>
    <name evidence="1" type="ORF">IB285_13015</name>
</gene>
<evidence type="ECO:0000313" key="2">
    <source>
        <dbReference type="Proteomes" id="UP000635384"/>
    </source>
</evidence>
<name>A0ABR8KR40_9SPHN</name>
<evidence type="ECO:0000313" key="1">
    <source>
        <dbReference type="EMBL" id="MBD2843175.1"/>
    </source>
</evidence>
<protein>
    <submittedName>
        <fullName evidence="1">Uncharacterized protein</fullName>
    </submittedName>
</protein>
<proteinExistence type="predicted"/>
<dbReference type="Proteomes" id="UP000635384">
    <property type="component" value="Unassembled WGS sequence"/>
</dbReference>
<dbReference type="EMBL" id="JACXLC010000001">
    <property type="protein sequence ID" value="MBD2843175.1"/>
    <property type="molecule type" value="Genomic_DNA"/>
</dbReference>
<keyword evidence="2" id="KW-1185">Reference proteome</keyword>
<comment type="caution">
    <text evidence="1">The sequence shown here is derived from an EMBL/GenBank/DDBJ whole genome shotgun (WGS) entry which is preliminary data.</text>
</comment>
<reference evidence="1 2" key="1">
    <citation type="submission" date="2020-09" db="EMBL/GenBank/DDBJ databases">
        <authorList>
            <person name="Yoon J.-W."/>
        </authorList>
    </citation>
    <scope>NUCLEOTIDE SEQUENCE [LARGE SCALE GENOMIC DNA]</scope>
    <source>
        <strain evidence="1 2">KMU-140</strain>
    </source>
</reference>
<dbReference type="RefSeq" id="WP_190788566.1">
    <property type="nucleotide sequence ID" value="NZ_JACXLC010000001.1"/>
</dbReference>